<evidence type="ECO:0000313" key="2">
    <source>
        <dbReference type="Proteomes" id="UP001158576"/>
    </source>
</evidence>
<keyword evidence="2" id="KW-1185">Reference proteome</keyword>
<gene>
    <name evidence="1" type="ORF">OKIOD_LOCUS13970</name>
</gene>
<sequence length="109" mass="12093">MGDATAFELESRIGDLELRWDGNVDEKIENVTVTFHKRLEEMATDTIGTIREDLTKISTKTDTLKTSVETSVADLSVRVETAVSQSGALEDALAGTFYRFKNEKCVANF</sequence>
<accession>A0ABN7SZM4</accession>
<reference evidence="1 2" key="1">
    <citation type="submission" date="2021-04" db="EMBL/GenBank/DDBJ databases">
        <authorList>
            <person name="Bliznina A."/>
        </authorList>
    </citation>
    <scope>NUCLEOTIDE SEQUENCE [LARGE SCALE GENOMIC DNA]</scope>
</reference>
<dbReference type="EMBL" id="OU015567">
    <property type="protein sequence ID" value="CAG5110850.1"/>
    <property type="molecule type" value="Genomic_DNA"/>
</dbReference>
<protein>
    <submittedName>
        <fullName evidence="1">Oidioi.mRNA.OKI2018_I69.chr2.g5205.t1.cds</fullName>
    </submittedName>
</protein>
<proteinExistence type="predicted"/>
<dbReference type="Proteomes" id="UP001158576">
    <property type="component" value="Chromosome 2"/>
</dbReference>
<name>A0ABN7SZM4_OIKDI</name>
<evidence type="ECO:0000313" key="1">
    <source>
        <dbReference type="EMBL" id="CAG5110850.1"/>
    </source>
</evidence>
<organism evidence="1 2">
    <name type="scientific">Oikopleura dioica</name>
    <name type="common">Tunicate</name>
    <dbReference type="NCBI Taxonomy" id="34765"/>
    <lineage>
        <taxon>Eukaryota</taxon>
        <taxon>Metazoa</taxon>
        <taxon>Chordata</taxon>
        <taxon>Tunicata</taxon>
        <taxon>Appendicularia</taxon>
        <taxon>Copelata</taxon>
        <taxon>Oikopleuridae</taxon>
        <taxon>Oikopleura</taxon>
    </lineage>
</organism>